<comment type="catalytic activity">
    <reaction evidence="1">
        <text>ATP + protein L-histidine = ADP + protein N-phospho-L-histidine.</text>
        <dbReference type="EC" id="2.7.13.3"/>
    </reaction>
</comment>
<dbReference type="SMART" id="SM00304">
    <property type="entry name" value="HAMP"/>
    <property type="match status" value="1"/>
</dbReference>
<keyword evidence="12" id="KW-0902">Two-component regulatory system</keyword>
<proteinExistence type="predicted"/>
<dbReference type="InterPro" id="IPR003660">
    <property type="entry name" value="HAMP_dom"/>
</dbReference>
<evidence type="ECO:0000256" key="4">
    <source>
        <dbReference type="ARBA" id="ARBA00022475"/>
    </source>
</evidence>
<gene>
    <name evidence="17" type="ORF">MG292_08710</name>
</gene>
<dbReference type="InterPro" id="IPR036097">
    <property type="entry name" value="HisK_dim/P_sf"/>
</dbReference>
<evidence type="ECO:0000313" key="17">
    <source>
        <dbReference type="EMBL" id="WGK94156.1"/>
    </source>
</evidence>
<keyword evidence="9 17" id="KW-0418">Kinase</keyword>
<dbReference type="Pfam" id="PF00512">
    <property type="entry name" value="HisKA"/>
    <property type="match status" value="1"/>
</dbReference>
<dbReference type="InterPro" id="IPR050398">
    <property type="entry name" value="HssS/ArlS-like"/>
</dbReference>
<keyword evidence="4" id="KW-1003">Cell membrane</keyword>
<dbReference type="EC" id="2.7.13.3" evidence="3"/>
<evidence type="ECO:0000259" key="16">
    <source>
        <dbReference type="PROSITE" id="PS50885"/>
    </source>
</evidence>
<evidence type="ECO:0000256" key="8">
    <source>
        <dbReference type="ARBA" id="ARBA00022741"/>
    </source>
</evidence>
<dbReference type="Gene3D" id="1.10.287.130">
    <property type="match status" value="1"/>
</dbReference>
<evidence type="ECO:0000313" key="18">
    <source>
        <dbReference type="Proteomes" id="UP001232117"/>
    </source>
</evidence>
<reference evidence="17 18" key="2">
    <citation type="submission" date="2023-06" db="EMBL/GenBank/DDBJ databases">
        <title>Complete Genome Sequence of Flavobacterium keumense K3R-10.</title>
        <authorList>
            <person name="Jeong H."/>
            <person name="Jhang S.Y."/>
            <person name="Kim J.N."/>
        </authorList>
    </citation>
    <scope>NUCLEOTIDE SEQUENCE [LARGE SCALE GENOMIC DNA]</scope>
    <source>
        <strain evidence="17 18">K3R-10</strain>
    </source>
</reference>
<accession>A0ABY8N5L2</accession>
<evidence type="ECO:0000256" key="5">
    <source>
        <dbReference type="ARBA" id="ARBA00022553"/>
    </source>
</evidence>
<keyword evidence="7 14" id="KW-0812">Transmembrane</keyword>
<evidence type="ECO:0000256" key="6">
    <source>
        <dbReference type="ARBA" id="ARBA00022679"/>
    </source>
</evidence>
<dbReference type="Pfam" id="PF02518">
    <property type="entry name" value="HATPase_c"/>
    <property type="match status" value="1"/>
</dbReference>
<keyword evidence="10" id="KW-0067">ATP-binding</keyword>
<dbReference type="Pfam" id="PF00672">
    <property type="entry name" value="HAMP"/>
    <property type="match status" value="1"/>
</dbReference>
<keyword evidence="11 14" id="KW-1133">Transmembrane helix</keyword>
<comment type="subcellular location">
    <subcellularLocation>
        <location evidence="2">Cell membrane</location>
        <topology evidence="2">Multi-pass membrane protein</topology>
    </subcellularLocation>
</comment>
<name>A0ABY8N5L2_9FLAO</name>
<dbReference type="SMART" id="SM00387">
    <property type="entry name" value="HATPase_c"/>
    <property type="match status" value="1"/>
</dbReference>
<dbReference type="Gene3D" id="3.30.565.10">
    <property type="entry name" value="Histidine kinase-like ATPase, C-terminal domain"/>
    <property type="match status" value="1"/>
</dbReference>
<dbReference type="SUPFAM" id="SSF47384">
    <property type="entry name" value="Homodimeric domain of signal transducing histidine kinase"/>
    <property type="match status" value="1"/>
</dbReference>
<dbReference type="InterPro" id="IPR003661">
    <property type="entry name" value="HisK_dim/P_dom"/>
</dbReference>
<evidence type="ECO:0000256" key="13">
    <source>
        <dbReference type="ARBA" id="ARBA00023136"/>
    </source>
</evidence>
<dbReference type="GO" id="GO:0016301">
    <property type="term" value="F:kinase activity"/>
    <property type="evidence" value="ECO:0007669"/>
    <property type="project" value="UniProtKB-KW"/>
</dbReference>
<organism evidence="17 18">
    <name type="scientific">Flavobacterium keumense</name>
    <dbReference type="NCBI Taxonomy" id="1306518"/>
    <lineage>
        <taxon>Bacteria</taxon>
        <taxon>Pseudomonadati</taxon>
        <taxon>Bacteroidota</taxon>
        <taxon>Flavobacteriia</taxon>
        <taxon>Flavobacteriales</taxon>
        <taxon>Flavobacteriaceae</taxon>
        <taxon>Flavobacterium</taxon>
    </lineage>
</organism>
<feature type="transmembrane region" description="Helical" evidence="14">
    <location>
        <begin position="164"/>
        <end position="184"/>
    </location>
</feature>
<keyword evidence="5" id="KW-0597">Phosphoprotein</keyword>
<dbReference type="PANTHER" id="PTHR45528:SF1">
    <property type="entry name" value="SENSOR HISTIDINE KINASE CPXA"/>
    <property type="match status" value="1"/>
</dbReference>
<dbReference type="SUPFAM" id="SSF158472">
    <property type="entry name" value="HAMP domain-like"/>
    <property type="match status" value="1"/>
</dbReference>
<dbReference type="InterPro" id="IPR005467">
    <property type="entry name" value="His_kinase_dom"/>
</dbReference>
<dbReference type="PANTHER" id="PTHR45528">
    <property type="entry name" value="SENSOR HISTIDINE KINASE CPXA"/>
    <property type="match status" value="1"/>
</dbReference>
<dbReference type="PRINTS" id="PR00344">
    <property type="entry name" value="BCTRLSENSOR"/>
</dbReference>
<feature type="domain" description="Histidine kinase" evidence="15">
    <location>
        <begin position="246"/>
        <end position="463"/>
    </location>
</feature>
<feature type="domain" description="HAMP" evidence="16">
    <location>
        <begin position="185"/>
        <end position="238"/>
    </location>
</feature>
<reference evidence="17 18" key="1">
    <citation type="submission" date="2022-02" db="EMBL/GenBank/DDBJ databases">
        <authorList>
            <person name="Cha I.-T."/>
            <person name="Lee K.-E."/>
            <person name="Park S.-J."/>
        </authorList>
    </citation>
    <scope>NUCLEOTIDE SEQUENCE [LARGE SCALE GENOMIC DNA]</scope>
    <source>
        <strain evidence="17 18">K3R-10</strain>
    </source>
</reference>
<dbReference type="InterPro" id="IPR036890">
    <property type="entry name" value="HATPase_C_sf"/>
</dbReference>
<evidence type="ECO:0000256" key="12">
    <source>
        <dbReference type="ARBA" id="ARBA00023012"/>
    </source>
</evidence>
<keyword evidence="18" id="KW-1185">Reference proteome</keyword>
<protein>
    <recommendedName>
        <fullName evidence="3">histidine kinase</fullName>
        <ecNumber evidence="3">2.7.13.3</ecNumber>
    </recommendedName>
</protein>
<evidence type="ECO:0000256" key="10">
    <source>
        <dbReference type="ARBA" id="ARBA00022840"/>
    </source>
</evidence>
<dbReference type="Proteomes" id="UP001232117">
    <property type="component" value="Chromosome"/>
</dbReference>
<evidence type="ECO:0000256" key="9">
    <source>
        <dbReference type="ARBA" id="ARBA00022777"/>
    </source>
</evidence>
<evidence type="ECO:0000256" key="3">
    <source>
        <dbReference type="ARBA" id="ARBA00012438"/>
    </source>
</evidence>
<evidence type="ECO:0000256" key="14">
    <source>
        <dbReference type="SAM" id="Phobius"/>
    </source>
</evidence>
<dbReference type="Gene3D" id="6.10.340.10">
    <property type="match status" value="1"/>
</dbReference>
<dbReference type="CDD" id="cd00075">
    <property type="entry name" value="HATPase"/>
    <property type="match status" value="1"/>
</dbReference>
<dbReference type="InterPro" id="IPR003594">
    <property type="entry name" value="HATPase_dom"/>
</dbReference>
<dbReference type="EMBL" id="CP092332">
    <property type="protein sequence ID" value="WGK94156.1"/>
    <property type="molecule type" value="Genomic_DNA"/>
</dbReference>
<dbReference type="InterPro" id="IPR004358">
    <property type="entry name" value="Sig_transdc_His_kin-like_C"/>
</dbReference>
<keyword evidence="6" id="KW-0808">Transferase</keyword>
<feature type="transmembrane region" description="Helical" evidence="14">
    <location>
        <begin position="12"/>
        <end position="33"/>
    </location>
</feature>
<keyword evidence="13 14" id="KW-0472">Membrane</keyword>
<dbReference type="CDD" id="cd06225">
    <property type="entry name" value="HAMP"/>
    <property type="match status" value="1"/>
</dbReference>
<evidence type="ECO:0000256" key="11">
    <source>
        <dbReference type="ARBA" id="ARBA00022989"/>
    </source>
</evidence>
<sequence>MQQLSFKNRIASHYIITTALLIAVVFFVIYFSVRFSVYSHISDDIQSESAKHLTEISVNNNDFHLLHKNEWLEREHNTIDVNPVFVQFIDENKKLVEKSPNLKRSNLRFNSQISSGQLYDYKLDGKLIRQTQLPIYQEKSIVGYVMVAMSLENAQMVLRDLLEVLLIAYPSILGVLFLIARIIAGRSIKPINTIMTTSDAITKDNLKSRIVLPKTKDELYVLSKTINNLLDRLENAIEREKQFTSDASHELRTPLTVIKGTLEVLTRKPRTPQEYEDKINFCITEVNHLNHLVDQLLLLARYENEKQSLKIESVYLNALFLEVIARQSVLIESKGITITTLFKDDFYCESDQHLLAIIINNLISNALKYSKENGVIEIELRQNLHLIECTISDSGIGIPKADLEKVFQPFFRSNAITISPDIKGVGIGLSIVQRLCSLLSIEVKITSEENIGTQVNLSFLSKDLSNS</sequence>
<evidence type="ECO:0000259" key="15">
    <source>
        <dbReference type="PROSITE" id="PS50109"/>
    </source>
</evidence>
<dbReference type="SMART" id="SM00388">
    <property type="entry name" value="HisKA"/>
    <property type="match status" value="1"/>
</dbReference>
<evidence type="ECO:0000256" key="7">
    <source>
        <dbReference type="ARBA" id="ARBA00022692"/>
    </source>
</evidence>
<dbReference type="CDD" id="cd00082">
    <property type="entry name" value="HisKA"/>
    <property type="match status" value="1"/>
</dbReference>
<dbReference type="PROSITE" id="PS50885">
    <property type="entry name" value="HAMP"/>
    <property type="match status" value="1"/>
</dbReference>
<keyword evidence="8" id="KW-0547">Nucleotide-binding</keyword>
<evidence type="ECO:0000256" key="2">
    <source>
        <dbReference type="ARBA" id="ARBA00004651"/>
    </source>
</evidence>
<dbReference type="RefSeq" id="WP_264533117.1">
    <property type="nucleotide sequence ID" value="NZ_CP092332.1"/>
</dbReference>
<dbReference type="PROSITE" id="PS50109">
    <property type="entry name" value="HIS_KIN"/>
    <property type="match status" value="1"/>
</dbReference>
<dbReference type="SUPFAM" id="SSF55874">
    <property type="entry name" value="ATPase domain of HSP90 chaperone/DNA topoisomerase II/histidine kinase"/>
    <property type="match status" value="1"/>
</dbReference>
<evidence type="ECO:0000256" key="1">
    <source>
        <dbReference type="ARBA" id="ARBA00000085"/>
    </source>
</evidence>